<dbReference type="PANTHER" id="PTHR47019">
    <property type="entry name" value="LIPID II FLIPPASE MURJ"/>
    <property type="match status" value="1"/>
</dbReference>
<keyword evidence="13" id="KW-1185">Reference proteome</keyword>
<evidence type="ECO:0000256" key="4">
    <source>
        <dbReference type="ARBA" id="ARBA00022960"/>
    </source>
</evidence>
<protein>
    <recommendedName>
        <fullName evidence="10">Probable lipid II flippase MurJ</fullName>
    </recommendedName>
</protein>
<dbReference type="UniPathway" id="UPA00219"/>
<feature type="transmembrane region" description="Helical" evidence="10">
    <location>
        <begin position="441"/>
        <end position="462"/>
    </location>
</feature>
<evidence type="ECO:0000256" key="10">
    <source>
        <dbReference type="HAMAP-Rule" id="MF_02078"/>
    </source>
</evidence>
<evidence type="ECO:0000256" key="8">
    <source>
        <dbReference type="ARBA" id="ARBA00060041"/>
    </source>
</evidence>
<dbReference type="eggNOG" id="COG0728">
    <property type="taxonomic scope" value="Bacteria"/>
</dbReference>
<feature type="transmembrane region" description="Helical" evidence="10">
    <location>
        <begin position="482"/>
        <end position="507"/>
    </location>
</feature>
<keyword evidence="5 10" id="KW-0573">Peptidoglycan synthesis</keyword>
<dbReference type="PATRIC" id="fig|1220535.3.peg.817"/>
<organism evidence="12 13">
    <name type="scientific">alpha proteobacterium IMCC14465</name>
    <dbReference type="NCBI Taxonomy" id="1220535"/>
    <lineage>
        <taxon>Bacteria</taxon>
        <taxon>Pseudomonadati</taxon>
        <taxon>Pseudomonadota</taxon>
        <taxon>Alphaproteobacteria</taxon>
        <taxon>PS1 clade</taxon>
    </lineage>
</organism>
<dbReference type="CDD" id="cd13123">
    <property type="entry name" value="MATE_MurJ_like"/>
    <property type="match status" value="1"/>
</dbReference>
<evidence type="ECO:0000256" key="1">
    <source>
        <dbReference type="ARBA" id="ARBA00004651"/>
    </source>
</evidence>
<comment type="caution">
    <text evidence="12">The sequence shown here is derived from an EMBL/GenBank/DDBJ whole genome shotgun (WGS) entry which is preliminary data.</text>
</comment>
<keyword evidence="10" id="KW-0997">Cell inner membrane</keyword>
<reference evidence="12 13" key="1">
    <citation type="journal article" date="2012" name="J. Bacteriol.">
        <title>Genome Sequence of Strain IMCC14465, Isolated from the East Sea, Belonging to the PS1 Clade of Alphaproteobacteria.</title>
        <authorList>
            <person name="Yang S.J."/>
            <person name="Kang I."/>
            <person name="Cho J.C."/>
        </authorList>
    </citation>
    <scope>NUCLEOTIDE SEQUENCE [LARGE SCALE GENOMIC DNA]</scope>
    <source>
        <strain evidence="12 13">IMCC14465</strain>
    </source>
</reference>
<keyword evidence="10 11" id="KW-0961">Cell wall biogenesis/degradation</keyword>
<keyword evidence="4 10" id="KW-0133">Cell shape</keyword>
<keyword evidence="2 10" id="KW-1003">Cell membrane</keyword>
<dbReference type="GO" id="GO:0009252">
    <property type="term" value="P:peptidoglycan biosynthetic process"/>
    <property type="evidence" value="ECO:0007669"/>
    <property type="project" value="UniProtKB-UniRule"/>
</dbReference>
<dbReference type="STRING" id="1220535.IMCC14465_08210"/>
<proteinExistence type="inferred from homology"/>
<dbReference type="InterPro" id="IPR051050">
    <property type="entry name" value="Lipid_II_flippase_MurJ/MviN"/>
</dbReference>
<dbReference type="GO" id="GO:0015648">
    <property type="term" value="F:lipid-linked peptidoglycan transporter activity"/>
    <property type="evidence" value="ECO:0007669"/>
    <property type="project" value="UniProtKB-UniRule"/>
</dbReference>
<dbReference type="PRINTS" id="PR01806">
    <property type="entry name" value="VIRFACTRMVIN"/>
</dbReference>
<feature type="transmembrane region" description="Helical" evidence="10">
    <location>
        <begin position="189"/>
        <end position="211"/>
    </location>
</feature>
<name>J9A3Y2_9PROT</name>
<comment type="function">
    <text evidence="8 10 11">Involved in peptidoglycan biosynthesis. Transports lipid-linked peptidoglycan precursors from the inner to the outer leaflet of the cytoplasmic membrane.</text>
</comment>
<comment type="subcellular location">
    <subcellularLocation>
        <location evidence="10">Cell inner membrane</location>
        <topology evidence="10">Multi-pass membrane protein</topology>
    </subcellularLocation>
    <subcellularLocation>
        <location evidence="1">Cell membrane</location>
        <topology evidence="1">Multi-pass membrane protein</topology>
    </subcellularLocation>
</comment>
<dbReference type="Pfam" id="PF03023">
    <property type="entry name" value="MurJ"/>
    <property type="match status" value="1"/>
</dbReference>
<dbReference type="EMBL" id="ALYF01000003">
    <property type="protein sequence ID" value="EJW21025.1"/>
    <property type="molecule type" value="Genomic_DNA"/>
</dbReference>
<evidence type="ECO:0000256" key="11">
    <source>
        <dbReference type="PIRNR" id="PIRNR002869"/>
    </source>
</evidence>
<keyword evidence="6 10" id="KW-1133">Transmembrane helix</keyword>
<evidence type="ECO:0000313" key="12">
    <source>
        <dbReference type="EMBL" id="EJW21025.1"/>
    </source>
</evidence>
<evidence type="ECO:0000313" key="13">
    <source>
        <dbReference type="Proteomes" id="UP000004836"/>
    </source>
</evidence>
<dbReference type="PANTHER" id="PTHR47019:SF1">
    <property type="entry name" value="LIPID II FLIPPASE MURJ"/>
    <property type="match status" value="1"/>
</dbReference>
<evidence type="ECO:0000256" key="3">
    <source>
        <dbReference type="ARBA" id="ARBA00022692"/>
    </source>
</evidence>
<dbReference type="GO" id="GO:0034204">
    <property type="term" value="P:lipid translocation"/>
    <property type="evidence" value="ECO:0007669"/>
    <property type="project" value="TreeGrafter"/>
</dbReference>
<keyword evidence="10 11" id="KW-0813">Transport</keyword>
<feature type="transmembrane region" description="Helical" evidence="10">
    <location>
        <begin position="30"/>
        <end position="48"/>
    </location>
</feature>
<feature type="transmembrane region" description="Helical" evidence="10">
    <location>
        <begin position="232"/>
        <end position="253"/>
    </location>
</feature>
<comment type="similarity">
    <text evidence="9 10 11">Belongs to the MurJ/MviN family.</text>
</comment>
<dbReference type="InterPro" id="IPR004268">
    <property type="entry name" value="MurJ"/>
</dbReference>
<evidence type="ECO:0000256" key="9">
    <source>
        <dbReference type="ARBA" id="ARBA00061532"/>
    </source>
</evidence>
<feature type="transmembrane region" description="Helical" evidence="10">
    <location>
        <begin position="410"/>
        <end position="434"/>
    </location>
</feature>
<dbReference type="GO" id="GO:0008360">
    <property type="term" value="P:regulation of cell shape"/>
    <property type="evidence" value="ECO:0007669"/>
    <property type="project" value="UniProtKB-UniRule"/>
</dbReference>
<feature type="transmembrane region" description="Helical" evidence="10">
    <location>
        <begin position="351"/>
        <end position="373"/>
    </location>
</feature>
<gene>
    <name evidence="10" type="primary">murJ</name>
    <name evidence="12" type="ORF">IMCC14465_08210</name>
</gene>
<feature type="transmembrane region" description="Helical" evidence="10">
    <location>
        <begin position="160"/>
        <end position="183"/>
    </location>
</feature>
<feature type="transmembrane region" description="Helical" evidence="10">
    <location>
        <begin position="90"/>
        <end position="113"/>
    </location>
</feature>
<dbReference type="AlphaFoldDB" id="J9A3Y2"/>
<dbReference type="PIRSF" id="PIRSF002869">
    <property type="entry name" value="MviN"/>
    <property type="match status" value="1"/>
</dbReference>
<evidence type="ECO:0000256" key="5">
    <source>
        <dbReference type="ARBA" id="ARBA00022984"/>
    </source>
</evidence>
<accession>J9A3Y2</accession>
<dbReference type="OrthoDB" id="9816572at2"/>
<feature type="transmembrane region" description="Helical" evidence="10">
    <location>
        <begin position="315"/>
        <end position="339"/>
    </location>
</feature>
<evidence type="ECO:0000256" key="2">
    <source>
        <dbReference type="ARBA" id="ARBA00022475"/>
    </source>
</evidence>
<keyword evidence="3 10" id="KW-0812">Transmembrane</keyword>
<dbReference type="HAMAP" id="MF_02078">
    <property type="entry name" value="MurJ_MviN"/>
    <property type="match status" value="1"/>
</dbReference>
<keyword evidence="7 10" id="KW-0472">Membrane</keyword>
<dbReference type="GO" id="GO:0071555">
    <property type="term" value="P:cell wall organization"/>
    <property type="evidence" value="ECO:0007669"/>
    <property type="project" value="UniProtKB-UniRule"/>
</dbReference>
<comment type="pathway">
    <text evidence="10">Cell wall biogenesis; peptidoglycan biosynthesis.</text>
</comment>
<feature type="transmembrane region" description="Helical" evidence="10">
    <location>
        <begin position="133"/>
        <end position="153"/>
    </location>
</feature>
<evidence type="ECO:0000256" key="7">
    <source>
        <dbReference type="ARBA" id="ARBA00023136"/>
    </source>
</evidence>
<evidence type="ECO:0000256" key="6">
    <source>
        <dbReference type="ARBA" id="ARBA00022989"/>
    </source>
</evidence>
<feature type="transmembrane region" description="Helical" evidence="10">
    <location>
        <begin position="273"/>
        <end position="294"/>
    </location>
</feature>
<sequence>MKRFSIIRAAATTGAATLMSRILGFLRDVMIAASLGAGPLADIFVVAFRLPNLFRRLFAEGAFNAAFVPVFAKSMEADGVDAARKLSAEVLAVLLAGLLVFTLIAEWYMPYLVDALAGGFRATPEKFDLAVTYSRITFPYLIFMSLLSLYAAMLNASGRFAVAAFAPVLLNVVLIGALVLAAMTGRDSLASLIWGVAIAGAVQFLMVWYAVQRAGLGIGLQRPRLTKGVKRVLTLGVPGLLAAGVGQINLLVGTNIASAQNGAASWLYYADRLYQLPLGVIGIALSVALLPDLARRLRAGDEVGARNSQNRSLQIALLFSLPCAVGLYLLAGPVMAVLFQRGAFTAADTAAAGVALMAFAPGLPAFIGVKVLQPSFFAREDTLNPFIYGALGVVANIAISLTFFPIYGHVAIAAATSIAGWLTLIAMTVHLLISGWRPDKALVTGTLAILFSAALMGAALFLSPFMPSEDATNQAASASLSLVFWLGVHIIAGIMIFTLSGLLTGAFGKDVMRYFRSSTRAERLAKSDTLSDKADENE</sequence>
<dbReference type="NCBIfam" id="TIGR01695">
    <property type="entry name" value="murJ_mviN"/>
    <property type="match status" value="1"/>
</dbReference>
<feature type="transmembrane region" description="Helical" evidence="10">
    <location>
        <begin position="385"/>
        <end position="404"/>
    </location>
</feature>
<dbReference type="Proteomes" id="UP000004836">
    <property type="component" value="Unassembled WGS sequence"/>
</dbReference>
<dbReference type="GO" id="GO:0005886">
    <property type="term" value="C:plasma membrane"/>
    <property type="evidence" value="ECO:0007669"/>
    <property type="project" value="UniProtKB-SubCell"/>
</dbReference>